<dbReference type="Pfam" id="PF07044">
    <property type="entry name" value="DUF1329"/>
    <property type="match status" value="1"/>
</dbReference>
<protein>
    <recommendedName>
        <fullName evidence="3">PF07044 family protein</fullName>
    </recommendedName>
</protein>
<dbReference type="PATRIC" id="fig|482957.22.peg.7308"/>
<organism evidence="1 2">
    <name type="scientific">Burkholderia lata (strain ATCC 17760 / DSM 23089 / LMG 22485 / NCIMB 9086 / R18194 / 383)</name>
    <dbReference type="NCBI Taxonomy" id="482957"/>
    <lineage>
        <taxon>Bacteria</taxon>
        <taxon>Pseudomonadati</taxon>
        <taxon>Pseudomonadota</taxon>
        <taxon>Betaproteobacteria</taxon>
        <taxon>Burkholderiales</taxon>
        <taxon>Burkholderiaceae</taxon>
        <taxon>Burkholderia</taxon>
        <taxon>Burkholderia cepacia complex</taxon>
    </lineage>
</organism>
<dbReference type="CDD" id="cd16329">
    <property type="entry name" value="LolA_like"/>
    <property type="match status" value="1"/>
</dbReference>
<sequence length="521" mass="57605">MTWSSVIQQNKVQAHPNSFRIANKRTGLSVPSSVFTMHNPLAGARHLVKVKEIAVVKTHAFKKSASLIRSAAKLSVIASAVAMSLTGALAEGTDASHTPSGAEIAGTASGIPAWTPVGNVGSGWSYGKRRADFFKYKSDKPLYTIDASNVDKYADKLNPGQIALLKNLKGFTMPVYPSRRTCGVPDFVAENTKNNAGFAKMNADGSELSDAHLPGYPFPAPKTGAEVMWNAKLHYRGAGVEMRDIITVVSPRKGASDWIKNVSDAWIYQPWGDKAGTTFAKVNQVEGNAYYAYKSPAAIAGQAAIFTTYAGKPTEVFYYFPGQRRTRRMPSYAYDAPQIGFDNQYNMDEALVFSGQTDRFSWKLLGKKEMIVTYNDLGMYDFSDKFEDAYGPDFVNPAKRRYELHRVWVVEATVKQGMRHTAPKRLFYVDEDSWNYLGAVDYDAQGNISKVREGYVIPVYETGSCDTLAFAQYNLVDGRYLVDGSMLAAGRDAKWSVDSSADQHYKPSFYNADNLRALSER</sequence>
<gene>
    <name evidence="1" type="ordered locus">Bcep18194_C6783</name>
</gene>
<dbReference type="HOGENOM" id="CLU_048734_0_0_4"/>
<dbReference type="AlphaFoldDB" id="Q39NY6"/>
<proteinExistence type="predicted"/>
<dbReference type="EMBL" id="CP000150">
    <property type="protein sequence ID" value="ABB05830.1"/>
    <property type="molecule type" value="Genomic_DNA"/>
</dbReference>
<dbReference type="Gene3D" id="2.50.20.10">
    <property type="entry name" value="Lipoprotein localisation LolA/LolB/LppX"/>
    <property type="match status" value="1"/>
</dbReference>
<accession>Q39NY6</accession>
<name>Q39NY6_BURL3</name>
<reference evidence="1" key="1">
    <citation type="submission" date="2009-01" db="EMBL/GenBank/DDBJ databases">
        <title>Complete sequence of chromosome 3 of Burkholderia sp. 383.</title>
        <authorList>
            <consortium name="US DOE Joint Genome Institute"/>
            <person name="Copeland A."/>
            <person name="Lucas S."/>
            <person name="Lapidus A."/>
            <person name="Barry K."/>
            <person name="Detter J.C."/>
            <person name="Glavina T."/>
            <person name="Hammon N."/>
            <person name="Israni S."/>
            <person name="Pitluck S."/>
            <person name="Chain P."/>
            <person name="Malfatti S."/>
            <person name="Shin M."/>
            <person name="Vergez L."/>
            <person name="Schmutz J."/>
            <person name="Larimer F."/>
            <person name="Land M."/>
            <person name="Kyrpides N."/>
            <person name="Lykidis A."/>
            <person name="Richardson P."/>
        </authorList>
    </citation>
    <scope>NUCLEOTIDE SEQUENCE</scope>
    <source>
        <strain evidence="1">383</strain>
    </source>
</reference>
<dbReference type="InterPro" id="IPR010752">
    <property type="entry name" value="DUF1329"/>
</dbReference>
<evidence type="ECO:0000313" key="1">
    <source>
        <dbReference type="EMBL" id="ABB05830.1"/>
    </source>
</evidence>
<dbReference type="KEGG" id="bur:Bcep18194_C6783"/>
<keyword evidence="2" id="KW-1185">Reference proteome</keyword>
<evidence type="ECO:0000313" key="2">
    <source>
        <dbReference type="Proteomes" id="UP000002705"/>
    </source>
</evidence>
<dbReference type="Proteomes" id="UP000002705">
    <property type="component" value="Chromosome 3"/>
</dbReference>
<evidence type="ECO:0008006" key="3">
    <source>
        <dbReference type="Google" id="ProtNLM"/>
    </source>
</evidence>